<comment type="caution">
    <text evidence="1">The sequence shown here is derived from an EMBL/GenBank/DDBJ whole genome shotgun (WGS) entry which is preliminary data.</text>
</comment>
<dbReference type="Pfam" id="PF11833">
    <property type="entry name" value="CPP1-like"/>
    <property type="match status" value="1"/>
</dbReference>
<dbReference type="Proteomes" id="UP001163823">
    <property type="component" value="Chromosome 4"/>
</dbReference>
<dbReference type="AlphaFoldDB" id="A0AAD7VFA9"/>
<dbReference type="GO" id="GO:0031969">
    <property type="term" value="C:chloroplast membrane"/>
    <property type="evidence" value="ECO:0007669"/>
    <property type="project" value="TreeGrafter"/>
</dbReference>
<keyword evidence="2" id="KW-1185">Reference proteome</keyword>
<organism evidence="1 2">
    <name type="scientific">Quillaja saponaria</name>
    <name type="common">Soap bark tree</name>
    <dbReference type="NCBI Taxonomy" id="32244"/>
    <lineage>
        <taxon>Eukaryota</taxon>
        <taxon>Viridiplantae</taxon>
        <taxon>Streptophyta</taxon>
        <taxon>Embryophyta</taxon>
        <taxon>Tracheophyta</taxon>
        <taxon>Spermatophyta</taxon>
        <taxon>Magnoliopsida</taxon>
        <taxon>eudicotyledons</taxon>
        <taxon>Gunneridae</taxon>
        <taxon>Pentapetalae</taxon>
        <taxon>rosids</taxon>
        <taxon>fabids</taxon>
        <taxon>Fabales</taxon>
        <taxon>Quillajaceae</taxon>
        <taxon>Quillaja</taxon>
    </lineage>
</organism>
<dbReference type="PANTHER" id="PTHR33372">
    <property type="match status" value="1"/>
</dbReference>
<accession>A0AAD7VFA9</accession>
<proteinExistence type="predicted"/>
<reference evidence="1" key="1">
    <citation type="journal article" date="2023" name="Science">
        <title>Elucidation of the pathway for biosynthesis of saponin adjuvants from the soapbark tree.</title>
        <authorList>
            <person name="Reed J."/>
            <person name="Orme A."/>
            <person name="El-Demerdash A."/>
            <person name="Owen C."/>
            <person name="Martin L.B.B."/>
            <person name="Misra R.C."/>
            <person name="Kikuchi S."/>
            <person name="Rejzek M."/>
            <person name="Martin A.C."/>
            <person name="Harkess A."/>
            <person name="Leebens-Mack J."/>
            <person name="Louveau T."/>
            <person name="Stephenson M.J."/>
            <person name="Osbourn A."/>
        </authorList>
    </citation>
    <scope>NUCLEOTIDE SEQUENCE</scope>
    <source>
        <strain evidence="1">S10</strain>
    </source>
</reference>
<sequence length="252" mass="28643">MHFTAQSLQFSHKNFRPRLSNSSSSFARFSRTTRRNYRRVICAAASAAGSPNFDSSWVSPIEGFDMIKAAYTKKRKEAERNGDEAIAARLEKAYDKVMMAQLTNRKKGVTFGSLKVSKDVKYADKQPIVPWGPSLETITKSGFAMWWQTGRGDYFYQLIRPLDKLFSKSSKKDMRINLGISAAFTAWIVIKRSAEYKPLQFLAFTFVYRLFEKLKSFEPPESPSYTEDGEDTGQGLRLCKTAASFTGLNFFS</sequence>
<dbReference type="KEGG" id="qsa:O6P43_011262"/>
<gene>
    <name evidence="1" type="ORF">O6P43_011262</name>
</gene>
<protein>
    <submittedName>
        <fullName evidence="1">Chloroplast J-like domain 1</fullName>
    </submittedName>
</protein>
<name>A0AAD7VFA9_QUISA</name>
<dbReference type="EMBL" id="JARAOO010000004">
    <property type="protein sequence ID" value="KAJ7973553.1"/>
    <property type="molecule type" value="Genomic_DNA"/>
</dbReference>
<evidence type="ECO:0000313" key="2">
    <source>
        <dbReference type="Proteomes" id="UP001163823"/>
    </source>
</evidence>
<dbReference type="PANTHER" id="PTHR33372:SF5">
    <property type="entry name" value="PROTEIN CHLOROPLAST J-LIKE DOMAIN 1, CHLOROPLASTIC"/>
    <property type="match status" value="1"/>
</dbReference>
<evidence type="ECO:0000313" key="1">
    <source>
        <dbReference type="EMBL" id="KAJ7973553.1"/>
    </source>
</evidence>
<dbReference type="InterPro" id="IPR021788">
    <property type="entry name" value="CPP1-like"/>
</dbReference>